<dbReference type="EMBL" id="AP023322">
    <property type="protein sequence ID" value="BCI64555.1"/>
    <property type="molecule type" value="Genomic_DNA"/>
</dbReference>
<keyword evidence="3" id="KW-0479">Metal-binding</keyword>
<feature type="binding site" evidence="2">
    <location>
        <position position="184"/>
    </location>
    <ligand>
        <name>dihydroxyacetone phosphate</name>
        <dbReference type="ChEBI" id="CHEBI:57642"/>
    </ligand>
</feature>
<dbReference type="Pfam" id="PF01116">
    <property type="entry name" value="F_bP_aldolase"/>
    <property type="match status" value="1"/>
</dbReference>
<feature type="binding site" evidence="3">
    <location>
        <position position="82"/>
    </location>
    <ligand>
        <name>Zn(2+)</name>
        <dbReference type="ChEBI" id="CHEBI:29105"/>
        <label>1</label>
        <note>catalytic</note>
    </ligand>
</feature>
<organism evidence="4 5">
    <name type="scientific">Coprobacter secundus subsp. similis</name>
    <dbReference type="NCBI Taxonomy" id="2751153"/>
    <lineage>
        <taxon>Bacteria</taxon>
        <taxon>Pseudomonadati</taxon>
        <taxon>Bacteroidota</taxon>
        <taxon>Bacteroidia</taxon>
        <taxon>Bacteroidales</taxon>
        <taxon>Barnesiellaceae</taxon>
        <taxon>Coprobacter</taxon>
    </lineage>
</organism>
<dbReference type="Proteomes" id="UP000594042">
    <property type="component" value="Chromosome"/>
</dbReference>
<reference evidence="5" key="1">
    <citation type="submission" date="2020-07" db="EMBL/GenBank/DDBJ databases">
        <title>Complete genome sequencing of Coprobacter sp. strain 2CBH44.</title>
        <authorList>
            <person name="Sakamoto M."/>
            <person name="Murakami T."/>
            <person name="Mori H."/>
        </authorList>
    </citation>
    <scope>NUCLEOTIDE SEQUENCE [LARGE SCALE GENOMIC DNA]</scope>
    <source>
        <strain evidence="5">2CBH44</strain>
    </source>
</reference>
<feature type="binding site" evidence="3">
    <location>
        <position position="183"/>
    </location>
    <ligand>
        <name>Zn(2+)</name>
        <dbReference type="ChEBI" id="CHEBI:29105"/>
        <label>1</label>
        <note>catalytic</note>
    </ligand>
</feature>
<evidence type="ECO:0000256" key="2">
    <source>
        <dbReference type="PIRSR" id="PIRSR001359-2"/>
    </source>
</evidence>
<dbReference type="PANTHER" id="PTHR30304">
    <property type="entry name" value="D-TAGATOSE-1,6-BISPHOSPHATE ALDOLASE"/>
    <property type="match status" value="1"/>
</dbReference>
<dbReference type="Gene3D" id="3.20.20.70">
    <property type="entry name" value="Aldolase class I"/>
    <property type="match status" value="1"/>
</dbReference>
<feature type="binding site" evidence="3">
    <location>
        <position position="133"/>
    </location>
    <ligand>
        <name>Zn(2+)</name>
        <dbReference type="ChEBI" id="CHEBI:29105"/>
        <label>2</label>
    </ligand>
</feature>
<feature type="binding site" evidence="3">
    <location>
        <position position="103"/>
    </location>
    <ligand>
        <name>Zn(2+)</name>
        <dbReference type="ChEBI" id="CHEBI:29105"/>
        <label>2</label>
    </ligand>
</feature>
<dbReference type="GO" id="GO:0005975">
    <property type="term" value="P:carbohydrate metabolic process"/>
    <property type="evidence" value="ECO:0007669"/>
    <property type="project" value="InterPro"/>
</dbReference>
<gene>
    <name evidence="4" type="primary">fbaA</name>
    <name evidence="4" type="ORF">Cop2CBH44_29080</name>
</gene>
<keyword evidence="3" id="KW-0862">Zinc</keyword>
<evidence type="ECO:0000256" key="1">
    <source>
        <dbReference type="PIRSR" id="PIRSR001359-1"/>
    </source>
</evidence>
<dbReference type="KEGG" id="copr:Cop2CBH44_29080"/>
<feature type="binding site" evidence="3">
    <location>
        <position position="211"/>
    </location>
    <ligand>
        <name>Zn(2+)</name>
        <dbReference type="ChEBI" id="CHEBI:29105"/>
        <label>1</label>
        <note>catalytic</note>
    </ligand>
</feature>
<dbReference type="PIRSF" id="PIRSF001359">
    <property type="entry name" value="F_bP_aldolase_II"/>
    <property type="match status" value="1"/>
</dbReference>
<proteinExistence type="predicted"/>
<sequence length="287" mass="30984">MLTSYKSILNKAYQGGYAVGAFNCLSLENVMGVIAAAEELHSPVILQLAEVQFPYAPMELMAPLFLKAAHQSSVPVAVHLDHGQSFETCARAIRMGFNSVMFDGACLPFENNVSITKAVVRMAKAADVDVEAELGKVGDTGFGGGEGTGSASTADVFTDVEESALFIEKTGIDALAIAIGNLHGKYIATPKLNIKRLTEISERNNMPLVLHGGSGTSEEDFKACVHHGIAKINVATAMQIAITQKIEKYLQQCPQPNYIDMKWKMIEASKETALYHLRLFESEGKAL</sequence>
<accession>A0A7G1HXW1</accession>
<feature type="binding site" evidence="2">
    <location>
        <begin position="233"/>
        <end position="236"/>
    </location>
    <ligand>
        <name>dihydroxyacetone phosphate</name>
        <dbReference type="ChEBI" id="CHEBI:57642"/>
    </ligand>
</feature>
<comment type="cofactor">
    <cofactor evidence="3">
        <name>Zn(2+)</name>
        <dbReference type="ChEBI" id="CHEBI:29105"/>
    </cofactor>
    <text evidence="3">Binds 2 Zn(2+) ions per subunit. One is catalytic and the other provides a structural contribution.</text>
</comment>
<dbReference type="RefSeq" id="WP_021929719.1">
    <property type="nucleotide sequence ID" value="NZ_AP023322.1"/>
</dbReference>
<dbReference type="GO" id="GO:0016832">
    <property type="term" value="F:aldehyde-lyase activity"/>
    <property type="evidence" value="ECO:0007669"/>
    <property type="project" value="InterPro"/>
</dbReference>
<dbReference type="InterPro" id="IPR013785">
    <property type="entry name" value="Aldolase_TIM"/>
</dbReference>
<evidence type="ECO:0000313" key="5">
    <source>
        <dbReference type="Proteomes" id="UP000594042"/>
    </source>
</evidence>
<name>A0A7G1HXW1_9BACT</name>
<dbReference type="NCBIfam" id="TIGR00167">
    <property type="entry name" value="cbbA"/>
    <property type="match status" value="1"/>
</dbReference>
<dbReference type="GO" id="GO:0008270">
    <property type="term" value="F:zinc ion binding"/>
    <property type="evidence" value="ECO:0007669"/>
    <property type="project" value="InterPro"/>
</dbReference>
<protein>
    <submittedName>
        <fullName evidence="4">Fructose-bisphosphate aldolase</fullName>
    </submittedName>
</protein>
<dbReference type="PANTHER" id="PTHR30304:SF0">
    <property type="entry name" value="D-TAGATOSE-1,6-BISPHOSPHATE ALDOLASE SUBUNIT GATY-RELATED"/>
    <property type="match status" value="1"/>
</dbReference>
<dbReference type="CDD" id="cd00947">
    <property type="entry name" value="TBP_aldolase_IIB"/>
    <property type="match status" value="1"/>
</dbReference>
<dbReference type="InterPro" id="IPR050246">
    <property type="entry name" value="Class_II_FBP_aldolase"/>
</dbReference>
<dbReference type="InterPro" id="IPR000771">
    <property type="entry name" value="FBA_II"/>
</dbReference>
<dbReference type="AlphaFoldDB" id="A0A7G1HXW1"/>
<keyword evidence="5" id="KW-1185">Reference proteome</keyword>
<dbReference type="SUPFAM" id="SSF51569">
    <property type="entry name" value="Aldolase"/>
    <property type="match status" value="1"/>
</dbReference>
<evidence type="ECO:0000256" key="3">
    <source>
        <dbReference type="PIRSR" id="PIRSR001359-3"/>
    </source>
</evidence>
<feature type="binding site" evidence="2">
    <location>
        <begin position="212"/>
        <end position="214"/>
    </location>
    <ligand>
        <name>dihydroxyacetone phosphate</name>
        <dbReference type="ChEBI" id="CHEBI:57642"/>
    </ligand>
</feature>
<evidence type="ECO:0000313" key="4">
    <source>
        <dbReference type="EMBL" id="BCI64555.1"/>
    </source>
</evidence>
<feature type="active site" description="Proton donor" evidence="1">
    <location>
        <position position="81"/>
    </location>
</feature>